<gene>
    <name evidence="3" type="ORF">H3H32_03380</name>
</gene>
<dbReference type="GO" id="GO:0016757">
    <property type="term" value="F:glycosyltransferase activity"/>
    <property type="evidence" value="ECO:0007669"/>
    <property type="project" value="InterPro"/>
</dbReference>
<dbReference type="Gene3D" id="3.40.50.2000">
    <property type="entry name" value="Glycogen Phosphorylase B"/>
    <property type="match status" value="2"/>
</dbReference>
<dbReference type="InterPro" id="IPR028098">
    <property type="entry name" value="Glyco_trans_4-like_N"/>
</dbReference>
<evidence type="ECO:0000259" key="2">
    <source>
        <dbReference type="Pfam" id="PF13439"/>
    </source>
</evidence>
<name>A0A7G5GYS0_9BACT</name>
<organism evidence="3 4">
    <name type="scientific">Spirosoma foliorum</name>
    <dbReference type="NCBI Taxonomy" id="2710596"/>
    <lineage>
        <taxon>Bacteria</taxon>
        <taxon>Pseudomonadati</taxon>
        <taxon>Bacteroidota</taxon>
        <taxon>Cytophagia</taxon>
        <taxon>Cytophagales</taxon>
        <taxon>Cytophagaceae</taxon>
        <taxon>Spirosoma</taxon>
    </lineage>
</organism>
<keyword evidence="4" id="KW-1185">Reference proteome</keyword>
<dbReference type="AlphaFoldDB" id="A0A7G5GYS0"/>
<feature type="domain" description="Glycosyl transferase family 1" evidence="1">
    <location>
        <begin position="198"/>
        <end position="338"/>
    </location>
</feature>
<reference evidence="3 4" key="1">
    <citation type="submission" date="2020-07" db="EMBL/GenBank/DDBJ databases">
        <title>Spirosoma foliorum sp. nov., isolated from the leaves on the Nejang mountain Korea, Republic of.</title>
        <authorList>
            <person name="Ho H."/>
            <person name="Lee Y.-J."/>
            <person name="Nurcahyanto D.-A."/>
            <person name="Kim S.-G."/>
        </authorList>
    </citation>
    <scope>NUCLEOTIDE SEQUENCE [LARGE SCALE GENOMIC DNA]</scope>
    <source>
        <strain evidence="3 4">PL0136</strain>
    </source>
</reference>
<dbReference type="InterPro" id="IPR001296">
    <property type="entry name" value="Glyco_trans_1"/>
</dbReference>
<protein>
    <submittedName>
        <fullName evidence="3">Glycosyltransferase family 4 protein</fullName>
    </submittedName>
</protein>
<evidence type="ECO:0000313" key="3">
    <source>
        <dbReference type="EMBL" id="QMW04012.1"/>
    </source>
</evidence>
<dbReference type="Pfam" id="PF13439">
    <property type="entry name" value="Glyco_transf_4"/>
    <property type="match status" value="1"/>
</dbReference>
<dbReference type="PANTHER" id="PTHR45947">
    <property type="entry name" value="SULFOQUINOVOSYL TRANSFERASE SQD2"/>
    <property type="match status" value="1"/>
</dbReference>
<dbReference type="EMBL" id="CP059732">
    <property type="protein sequence ID" value="QMW04012.1"/>
    <property type="molecule type" value="Genomic_DNA"/>
</dbReference>
<evidence type="ECO:0000259" key="1">
    <source>
        <dbReference type="Pfam" id="PF00534"/>
    </source>
</evidence>
<dbReference type="Pfam" id="PF00534">
    <property type="entry name" value="Glycos_transf_1"/>
    <property type="match status" value="1"/>
</dbReference>
<dbReference type="RefSeq" id="WP_182461268.1">
    <property type="nucleotide sequence ID" value="NZ_CP059732.1"/>
</dbReference>
<feature type="domain" description="Glycosyltransferase subfamily 4-like N-terminal" evidence="2">
    <location>
        <begin position="15"/>
        <end position="169"/>
    </location>
</feature>
<proteinExistence type="predicted"/>
<keyword evidence="3" id="KW-0808">Transferase</keyword>
<dbReference type="SUPFAM" id="SSF53756">
    <property type="entry name" value="UDP-Glycosyltransferase/glycogen phosphorylase"/>
    <property type="match status" value="1"/>
</dbReference>
<sequence length="390" mass="43984">MNVLIVTYLAPVSPSGVITYCRTLSNDLVKAGVNVHTVNASDTPSVWKKCLGVLKYIMRSLGGAFYVVYDEFAYFTGIYLAVRKLRTSDFDIIHAQDPRSGIAAFLALGKRVPVVLTCHFNDDPVRELANQFALKPRFTQTLTSWYTYLFSHISNYVFVSNYAYTQSKHLLPKEINKEILRNTVRLDRPAKLAKPALDKDTRLIISNVGYIDERKNQKLLLQIGHELRNRGIVNFAIWLIGDGPKREEYSQLAQKLELTDCVTFFGRQASPWRLVAQSDLYVHTALNDNCPYSIVEAFAIGTPVLALPVGGIPEMVPANFGILHGENVSEMATEVTRYFDPYQRQQTAKAQRANASLAFNHEDNLKKLLAFYQQTIGKSVPNYTQSSYPL</sequence>
<accession>A0A7G5GYS0</accession>
<dbReference type="PANTHER" id="PTHR45947:SF13">
    <property type="entry name" value="TRANSFERASE"/>
    <property type="match status" value="1"/>
</dbReference>
<dbReference type="InterPro" id="IPR050194">
    <property type="entry name" value="Glycosyltransferase_grp1"/>
</dbReference>
<dbReference type="KEGG" id="sfol:H3H32_03380"/>
<dbReference type="CDD" id="cd03801">
    <property type="entry name" value="GT4_PimA-like"/>
    <property type="match status" value="1"/>
</dbReference>
<evidence type="ECO:0000313" key="4">
    <source>
        <dbReference type="Proteomes" id="UP000515369"/>
    </source>
</evidence>
<dbReference type="Proteomes" id="UP000515369">
    <property type="component" value="Chromosome"/>
</dbReference>